<protein>
    <submittedName>
        <fullName evidence="5">Cysteine proteinase inhibitor 5</fullName>
    </submittedName>
</protein>
<comment type="caution">
    <text evidence="5">The sequence shown here is derived from an EMBL/GenBank/DDBJ whole genome shotgun (WGS) entry which is preliminary data.</text>
</comment>
<dbReference type="OrthoDB" id="2016588at2759"/>
<sequence length="129" mass="14405">MDISFTVVLLSLLFFVSNITSSKEGGGGQWIPLTRCEIESKDMVALANYTVSEHNKEKKKDLVFEKLYSGYKQVASGLNKYNLSETATDYDHCTTPIGSCEGTHGNYTAVVWVHALKNFTQLVSFKKIK</sequence>
<keyword evidence="1" id="KW-0646">Protease inhibitor</keyword>
<dbReference type="SUPFAM" id="SSF54403">
    <property type="entry name" value="Cystatin/monellin"/>
    <property type="match status" value="1"/>
</dbReference>
<evidence type="ECO:0000256" key="2">
    <source>
        <dbReference type="ARBA" id="ARBA00022704"/>
    </source>
</evidence>
<organism evidence="5 6">
    <name type="scientific">Striga hermonthica</name>
    <name type="common">Purple witchweed</name>
    <name type="synonym">Buchnera hermonthica</name>
    <dbReference type="NCBI Taxonomy" id="68872"/>
    <lineage>
        <taxon>Eukaryota</taxon>
        <taxon>Viridiplantae</taxon>
        <taxon>Streptophyta</taxon>
        <taxon>Embryophyta</taxon>
        <taxon>Tracheophyta</taxon>
        <taxon>Spermatophyta</taxon>
        <taxon>Magnoliopsida</taxon>
        <taxon>eudicotyledons</taxon>
        <taxon>Gunneridae</taxon>
        <taxon>Pentapetalae</taxon>
        <taxon>asterids</taxon>
        <taxon>lamiids</taxon>
        <taxon>Lamiales</taxon>
        <taxon>Orobanchaceae</taxon>
        <taxon>Buchnereae</taxon>
        <taxon>Striga</taxon>
    </lineage>
</organism>
<dbReference type="PANTHER" id="PTHR47364:SF2">
    <property type="entry name" value="CYSTEINE PROTEINASE INHIBITOR 5"/>
    <property type="match status" value="1"/>
</dbReference>
<feature type="domain" description="Cystatin" evidence="4">
    <location>
        <begin position="38"/>
        <end position="128"/>
    </location>
</feature>
<evidence type="ECO:0000313" key="5">
    <source>
        <dbReference type="EMBL" id="CAA0817985.1"/>
    </source>
</evidence>
<evidence type="ECO:0000259" key="4">
    <source>
        <dbReference type="Pfam" id="PF16845"/>
    </source>
</evidence>
<dbReference type="Pfam" id="PF16845">
    <property type="entry name" value="SQAPI"/>
    <property type="match status" value="1"/>
</dbReference>
<evidence type="ECO:0000256" key="1">
    <source>
        <dbReference type="ARBA" id="ARBA00022690"/>
    </source>
</evidence>
<dbReference type="GO" id="GO:0004869">
    <property type="term" value="F:cysteine-type endopeptidase inhibitor activity"/>
    <property type="evidence" value="ECO:0007669"/>
    <property type="project" value="UniProtKB-KW"/>
</dbReference>
<dbReference type="InterPro" id="IPR000010">
    <property type="entry name" value="Cystatin_dom"/>
</dbReference>
<proteinExistence type="predicted"/>
<dbReference type="InterPro" id="IPR046350">
    <property type="entry name" value="Cystatin_sf"/>
</dbReference>
<keyword evidence="3" id="KW-0732">Signal</keyword>
<dbReference type="AlphaFoldDB" id="A0A9N7R6Z1"/>
<keyword evidence="6" id="KW-1185">Reference proteome</keyword>
<evidence type="ECO:0000256" key="3">
    <source>
        <dbReference type="SAM" id="SignalP"/>
    </source>
</evidence>
<evidence type="ECO:0000313" key="6">
    <source>
        <dbReference type="Proteomes" id="UP001153555"/>
    </source>
</evidence>
<keyword evidence="2" id="KW-0789">Thiol protease inhibitor</keyword>
<dbReference type="CDD" id="cd00042">
    <property type="entry name" value="CY"/>
    <property type="match status" value="1"/>
</dbReference>
<reference evidence="5" key="1">
    <citation type="submission" date="2019-12" db="EMBL/GenBank/DDBJ databases">
        <authorList>
            <person name="Scholes J."/>
        </authorList>
    </citation>
    <scope>NUCLEOTIDE SEQUENCE</scope>
</reference>
<gene>
    <name evidence="5" type="ORF">SHERM_17364</name>
</gene>
<name>A0A9N7R6Z1_STRHE</name>
<dbReference type="EMBL" id="CACSLK010016728">
    <property type="protein sequence ID" value="CAA0817985.1"/>
    <property type="molecule type" value="Genomic_DNA"/>
</dbReference>
<dbReference type="Gene3D" id="3.10.450.10">
    <property type="match status" value="1"/>
</dbReference>
<feature type="signal peptide" evidence="3">
    <location>
        <begin position="1"/>
        <end position="21"/>
    </location>
</feature>
<accession>A0A9N7R6Z1</accession>
<dbReference type="Proteomes" id="UP001153555">
    <property type="component" value="Unassembled WGS sequence"/>
</dbReference>
<feature type="chain" id="PRO_5040482956" evidence="3">
    <location>
        <begin position="22"/>
        <end position="129"/>
    </location>
</feature>
<dbReference type="PANTHER" id="PTHR47364">
    <property type="entry name" value="CYSTEINE PROTEINASE INHIBITOR 5"/>
    <property type="match status" value="1"/>
</dbReference>